<reference evidence="3 4" key="1">
    <citation type="submission" date="2018-06" db="EMBL/GenBank/DDBJ databases">
        <title>Comparative genomics reveals the genomic features of Rhizophagus irregularis, R. cerebriforme, R. diaphanum and Gigaspora rosea, and their symbiotic lifestyle signature.</title>
        <authorList>
            <person name="Morin E."/>
            <person name="San Clemente H."/>
            <person name="Chen E.C.H."/>
            <person name="De La Providencia I."/>
            <person name="Hainaut M."/>
            <person name="Kuo A."/>
            <person name="Kohler A."/>
            <person name="Murat C."/>
            <person name="Tang N."/>
            <person name="Roy S."/>
            <person name="Loubradou J."/>
            <person name="Henrissat B."/>
            <person name="Grigoriev I.V."/>
            <person name="Corradi N."/>
            <person name="Roux C."/>
            <person name="Martin F.M."/>
        </authorList>
    </citation>
    <scope>NUCLEOTIDE SEQUENCE [LARGE SCALE GENOMIC DNA]</scope>
    <source>
        <strain evidence="3 4">DAOM 194757</strain>
    </source>
</reference>
<name>A0A397UJN3_9GLOM</name>
<dbReference type="InterPro" id="IPR001005">
    <property type="entry name" value="SANT/Myb"/>
</dbReference>
<proteinExistence type="predicted"/>
<organism evidence="3 4">
    <name type="scientific">Gigaspora rosea</name>
    <dbReference type="NCBI Taxonomy" id="44941"/>
    <lineage>
        <taxon>Eukaryota</taxon>
        <taxon>Fungi</taxon>
        <taxon>Fungi incertae sedis</taxon>
        <taxon>Mucoromycota</taxon>
        <taxon>Glomeromycotina</taxon>
        <taxon>Glomeromycetes</taxon>
        <taxon>Diversisporales</taxon>
        <taxon>Gigasporaceae</taxon>
        <taxon>Gigaspora</taxon>
    </lineage>
</organism>
<evidence type="ECO:0000313" key="3">
    <source>
        <dbReference type="EMBL" id="RIB10440.1"/>
    </source>
</evidence>
<dbReference type="EMBL" id="QKWP01001251">
    <property type="protein sequence ID" value="RIB10440.1"/>
    <property type="molecule type" value="Genomic_DNA"/>
</dbReference>
<dbReference type="AlphaFoldDB" id="A0A397UJN3"/>
<evidence type="ECO:0000313" key="4">
    <source>
        <dbReference type="Proteomes" id="UP000266673"/>
    </source>
</evidence>
<dbReference type="SUPFAM" id="SSF46689">
    <property type="entry name" value="Homeodomain-like"/>
    <property type="match status" value="1"/>
</dbReference>
<dbReference type="Gene3D" id="1.10.10.60">
    <property type="entry name" value="Homeodomain-like"/>
    <property type="match status" value="1"/>
</dbReference>
<dbReference type="SMART" id="SM00717">
    <property type="entry name" value="SANT"/>
    <property type="match status" value="1"/>
</dbReference>
<dbReference type="InterPro" id="IPR009057">
    <property type="entry name" value="Homeodomain-like_sf"/>
</dbReference>
<evidence type="ECO:0000259" key="1">
    <source>
        <dbReference type="PROSITE" id="PS50090"/>
    </source>
</evidence>
<dbReference type="OrthoDB" id="2449613at2759"/>
<dbReference type="Pfam" id="PF00249">
    <property type="entry name" value="Myb_DNA-binding"/>
    <property type="match status" value="1"/>
</dbReference>
<keyword evidence="4" id="KW-1185">Reference proteome</keyword>
<feature type="domain" description="HTH myb-type" evidence="2">
    <location>
        <begin position="124"/>
        <end position="180"/>
    </location>
</feature>
<evidence type="ECO:0000259" key="2">
    <source>
        <dbReference type="PROSITE" id="PS51294"/>
    </source>
</evidence>
<dbReference type="PROSITE" id="PS51294">
    <property type="entry name" value="HTH_MYB"/>
    <property type="match status" value="1"/>
</dbReference>
<accession>A0A397UJN3</accession>
<feature type="domain" description="Myb-like" evidence="1">
    <location>
        <begin position="124"/>
        <end position="176"/>
    </location>
</feature>
<comment type="caution">
    <text evidence="3">The sequence shown here is derived from an EMBL/GenBank/DDBJ whole genome shotgun (WGS) entry which is preliminary data.</text>
</comment>
<sequence length="183" mass="20830">MANNKVDDEFIMIPSEGSKVFRKTLEKDFVYYDTDDDDDEGILVDTEIGEQEISDNQFSKKKRIPIISESSHSQVNSPEITIEKPIHLVHSPPPPSPTFLPSSISLNFSFHVPNPKLTSNTSNNYDTKMSPWTSDEDKLLIDAVLESLAPSWVKISENTLMQRSEDACRLRWARLKKRLYGSV</sequence>
<dbReference type="InterPro" id="IPR017930">
    <property type="entry name" value="Myb_dom"/>
</dbReference>
<protein>
    <submittedName>
        <fullName evidence="3">Uncharacterized protein</fullName>
    </submittedName>
</protein>
<dbReference type="CDD" id="cd00167">
    <property type="entry name" value="SANT"/>
    <property type="match status" value="1"/>
</dbReference>
<gene>
    <name evidence="3" type="ORF">C2G38_2106105</name>
</gene>
<dbReference type="PROSITE" id="PS50090">
    <property type="entry name" value="MYB_LIKE"/>
    <property type="match status" value="1"/>
</dbReference>
<dbReference type="Proteomes" id="UP000266673">
    <property type="component" value="Unassembled WGS sequence"/>
</dbReference>